<keyword evidence="5" id="KW-0720">Serine protease</keyword>
<keyword evidence="3" id="KW-0645">Protease</keyword>
<comment type="subcellular location">
    <subcellularLocation>
        <location evidence="1">Membrane</location>
    </subcellularLocation>
</comment>
<dbReference type="PANTHER" id="PTHR33209">
    <property type="entry name" value="PROTEASE 4"/>
    <property type="match status" value="1"/>
</dbReference>
<dbReference type="EMBL" id="JAPDPJ010000004">
    <property type="protein sequence ID" value="MCW3785512.1"/>
    <property type="molecule type" value="Genomic_DNA"/>
</dbReference>
<evidence type="ECO:0000256" key="2">
    <source>
        <dbReference type="ARBA" id="ARBA00008683"/>
    </source>
</evidence>
<dbReference type="GO" id="GO:0008236">
    <property type="term" value="F:serine-type peptidase activity"/>
    <property type="evidence" value="ECO:0007669"/>
    <property type="project" value="UniProtKB-KW"/>
</dbReference>
<dbReference type="GO" id="GO:0006465">
    <property type="term" value="P:signal peptide processing"/>
    <property type="evidence" value="ECO:0007669"/>
    <property type="project" value="InterPro"/>
</dbReference>
<reference evidence="10" key="1">
    <citation type="submission" date="2022-10" db="EMBL/GenBank/DDBJ databases">
        <authorList>
            <person name="Yu W.X."/>
        </authorList>
    </citation>
    <scope>NUCLEOTIDE SEQUENCE</scope>
    <source>
        <strain evidence="10">AAT</strain>
    </source>
</reference>
<dbReference type="Gene3D" id="3.90.226.10">
    <property type="entry name" value="2-enoyl-CoA Hydratase, Chain A, domain 1"/>
    <property type="match status" value="2"/>
</dbReference>
<evidence type="ECO:0000256" key="3">
    <source>
        <dbReference type="ARBA" id="ARBA00022670"/>
    </source>
</evidence>
<feature type="active site" description="Proton donor/acceptor" evidence="7">
    <location>
        <position position="193"/>
    </location>
</feature>
<dbReference type="Gene3D" id="6.20.330.10">
    <property type="match status" value="1"/>
</dbReference>
<keyword evidence="6 8" id="KW-0472">Membrane</keyword>
<protein>
    <submittedName>
        <fullName evidence="10">Signal peptide peptidase SppA</fullName>
    </submittedName>
</protein>
<dbReference type="Proteomes" id="UP001209229">
    <property type="component" value="Unassembled WGS sequence"/>
</dbReference>
<dbReference type="SUPFAM" id="SSF52096">
    <property type="entry name" value="ClpP/crotonase"/>
    <property type="match status" value="2"/>
</dbReference>
<dbReference type="Pfam" id="PF01343">
    <property type="entry name" value="Peptidase_S49"/>
    <property type="match status" value="2"/>
</dbReference>
<dbReference type="PIRSF" id="PIRSF001217">
    <property type="entry name" value="Protease_4_SppA"/>
    <property type="match status" value="1"/>
</dbReference>
<evidence type="ECO:0000256" key="5">
    <source>
        <dbReference type="ARBA" id="ARBA00022825"/>
    </source>
</evidence>
<dbReference type="InterPro" id="IPR004635">
    <property type="entry name" value="Pept_S49_SppA"/>
</dbReference>
<dbReference type="RefSeq" id="WP_301189083.1">
    <property type="nucleotide sequence ID" value="NZ_JAPDPJ010000004.1"/>
</dbReference>
<dbReference type="GO" id="GO:0016020">
    <property type="term" value="C:membrane"/>
    <property type="evidence" value="ECO:0007669"/>
    <property type="project" value="UniProtKB-SubCell"/>
</dbReference>
<evidence type="ECO:0000256" key="6">
    <source>
        <dbReference type="ARBA" id="ARBA00023136"/>
    </source>
</evidence>
<evidence type="ECO:0000256" key="1">
    <source>
        <dbReference type="ARBA" id="ARBA00004370"/>
    </source>
</evidence>
<evidence type="ECO:0000313" key="10">
    <source>
        <dbReference type="EMBL" id="MCW3785512.1"/>
    </source>
</evidence>
<comment type="similarity">
    <text evidence="2">Belongs to the peptidase S49 family.</text>
</comment>
<dbReference type="AlphaFoldDB" id="A0AAE3M1J5"/>
<dbReference type="InterPro" id="IPR047272">
    <property type="entry name" value="S49_SppA_C"/>
</dbReference>
<keyword evidence="8" id="KW-0812">Transmembrane</keyword>
<keyword evidence="4" id="KW-0378">Hydrolase</keyword>
<gene>
    <name evidence="10" type="primary">sppA</name>
    <name evidence="10" type="ORF">OM075_03485</name>
</gene>
<keyword evidence="8" id="KW-1133">Transmembrane helix</keyword>
<dbReference type="InterPro" id="IPR004634">
    <property type="entry name" value="Pept_S49_pIV"/>
</dbReference>
<accession>A0AAE3M1J5</accession>
<evidence type="ECO:0000259" key="9">
    <source>
        <dbReference type="Pfam" id="PF01343"/>
    </source>
</evidence>
<evidence type="ECO:0000256" key="4">
    <source>
        <dbReference type="ARBA" id="ARBA00022801"/>
    </source>
</evidence>
<organism evidence="10 11">
    <name type="scientific">Plebeiibacterium sediminum</name>
    <dbReference type="NCBI Taxonomy" id="2992112"/>
    <lineage>
        <taxon>Bacteria</taxon>
        <taxon>Pseudomonadati</taxon>
        <taxon>Bacteroidota</taxon>
        <taxon>Bacteroidia</taxon>
        <taxon>Marinilabiliales</taxon>
        <taxon>Marinilabiliaceae</taxon>
        <taxon>Plebeiibacterium</taxon>
    </lineage>
</organism>
<evidence type="ECO:0000256" key="7">
    <source>
        <dbReference type="PIRSR" id="PIRSR001217-1"/>
    </source>
</evidence>
<keyword evidence="11" id="KW-1185">Reference proteome</keyword>
<feature type="active site" description="Nucleophile" evidence="7">
    <location>
        <position position="388"/>
    </location>
</feature>
<dbReference type="InterPro" id="IPR029045">
    <property type="entry name" value="ClpP/crotonase-like_dom_sf"/>
</dbReference>
<evidence type="ECO:0000256" key="8">
    <source>
        <dbReference type="SAM" id="Phobius"/>
    </source>
</evidence>
<feature type="transmembrane region" description="Helical" evidence="8">
    <location>
        <begin position="7"/>
        <end position="33"/>
    </location>
</feature>
<feature type="domain" description="Peptidase S49" evidence="9">
    <location>
        <begin position="125"/>
        <end position="276"/>
    </location>
</feature>
<dbReference type="NCBIfam" id="TIGR00705">
    <property type="entry name" value="SppA_67K"/>
    <property type="match status" value="1"/>
</dbReference>
<dbReference type="InterPro" id="IPR047217">
    <property type="entry name" value="S49_SppA_67K_type_N"/>
</dbReference>
<dbReference type="CDD" id="cd07018">
    <property type="entry name" value="S49_SppA_67K_type"/>
    <property type="match status" value="1"/>
</dbReference>
<proteinExistence type="inferred from homology"/>
<evidence type="ECO:0000313" key="11">
    <source>
        <dbReference type="Proteomes" id="UP001209229"/>
    </source>
</evidence>
<dbReference type="NCBIfam" id="TIGR00706">
    <property type="entry name" value="SppA_dom"/>
    <property type="match status" value="1"/>
</dbReference>
<comment type="caution">
    <text evidence="10">The sequence shown here is derived from an EMBL/GenBank/DDBJ whole genome shotgun (WGS) entry which is preliminary data.</text>
</comment>
<name>A0AAE3M1J5_9BACT</name>
<dbReference type="CDD" id="cd07023">
    <property type="entry name" value="S49_Sppa_N_C"/>
    <property type="match status" value="1"/>
</dbReference>
<dbReference type="PANTHER" id="PTHR33209:SF1">
    <property type="entry name" value="PEPTIDASE S49 DOMAIN-CONTAINING PROTEIN"/>
    <property type="match status" value="1"/>
</dbReference>
<dbReference type="InterPro" id="IPR002142">
    <property type="entry name" value="Peptidase_S49"/>
</dbReference>
<feature type="domain" description="Peptidase S49" evidence="9">
    <location>
        <begin position="373"/>
        <end position="523"/>
    </location>
</feature>
<sequence length="589" mass="65142">MAKFFRSLLFTVLGSIFTALFIILIFFMVIAGITSSSEKQVKIKHNTLLTINLNKVIKDRTVFNPLTELVGDSPFKNSALGLNQILKNIEKASQDENINGIFLECGTPATGYATLSEIRNALIKFKESGKFITAFSPDYSQKGYYLASVANNIYLPPQGMLELKGLSSQRTFYKGALEKLGVEVQIFKHGKFKSAVEPYILDKMSEPAKEQTIAYTSSIWNNVVNDIAETRNISSDKINEIADNGTMFLNNQLFVDAGLLNGLMYKDEVISELKEITNTKESDDIEQVSLSDYDYVYLPKETKGLIKNKIAVIYAEGEIDGTSDEGIKSDELSKTIRKARKDSSIKAVVLRINSPGGSGSGSDIIWREVKLCQETKPVIVSMGDVAASGGYYIACAADTIVATPTTITGSIGVFGMIPNTQKLMNKTLGITFDGVKTNKFSDVPSITRPFTSDEKDIFQNYVNKFYEVFIGRCADGRNTTTDKIDEIGQGRVWSGENATNINLVDVMGGLNTAIEIAKEKAGLDTYRIKEMPEIELSPLEQVLKDMSTEAKAYAAKVFLGINLKEVEFLNKIKEIEPIQARMPYNIEIN</sequence>